<gene>
    <name evidence="5" type="ORF">ISF_06708</name>
</gene>
<dbReference type="Pfam" id="PF07249">
    <property type="entry name" value="Cerato-platanin"/>
    <property type="match status" value="1"/>
</dbReference>
<evidence type="ECO:0000256" key="3">
    <source>
        <dbReference type="ARBA" id="ARBA00022525"/>
    </source>
</evidence>
<keyword evidence="4" id="KW-0732">Signal</keyword>
<evidence type="ECO:0000256" key="1">
    <source>
        <dbReference type="ARBA" id="ARBA00004613"/>
    </source>
</evidence>
<dbReference type="Proteomes" id="UP000076744">
    <property type="component" value="Unassembled WGS sequence"/>
</dbReference>
<dbReference type="GO" id="GO:0005576">
    <property type="term" value="C:extracellular region"/>
    <property type="evidence" value="ECO:0007669"/>
    <property type="project" value="UniProtKB-SubCell"/>
</dbReference>
<proteinExistence type="inferred from homology"/>
<dbReference type="OrthoDB" id="4898945at2759"/>
<reference evidence="5 6" key="1">
    <citation type="journal article" date="2016" name="Genome Biol. Evol.">
        <title>Divergent and convergent evolution of fungal pathogenicity.</title>
        <authorList>
            <person name="Shang Y."/>
            <person name="Xiao G."/>
            <person name="Zheng P."/>
            <person name="Cen K."/>
            <person name="Zhan S."/>
            <person name="Wang C."/>
        </authorList>
    </citation>
    <scope>NUCLEOTIDE SEQUENCE [LARGE SCALE GENOMIC DNA]</scope>
    <source>
        <strain evidence="5 6">ARSEF 2679</strain>
    </source>
</reference>
<evidence type="ECO:0000313" key="6">
    <source>
        <dbReference type="Proteomes" id="UP000076744"/>
    </source>
</evidence>
<dbReference type="AlphaFoldDB" id="A0A167R0Y5"/>
<feature type="chain" id="PRO_5007891766" evidence="4">
    <location>
        <begin position="19"/>
        <end position="103"/>
    </location>
</feature>
<dbReference type="Gene3D" id="2.40.40.10">
    <property type="entry name" value="RlpA-like domain"/>
    <property type="match status" value="1"/>
</dbReference>
<feature type="signal peptide" evidence="4">
    <location>
        <begin position="1"/>
        <end position="18"/>
    </location>
</feature>
<comment type="subcellular location">
    <subcellularLocation>
        <location evidence="1">Secreted</location>
    </subcellularLocation>
</comment>
<dbReference type="SUPFAM" id="SSF50685">
    <property type="entry name" value="Barwin-like endoglucanases"/>
    <property type="match status" value="1"/>
</dbReference>
<comment type="similarity">
    <text evidence="2">Belongs to the cerato-platanin family.</text>
</comment>
<keyword evidence="6" id="KW-1185">Reference proteome</keyword>
<organism evidence="5 6">
    <name type="scientific">Cordyceps fumosorosea (strain ARSEF 2679)</name>
    <name type="common">Isaria fumosorosea</name>
    <dbReference type="NCBI Taxonomy" id="1081104"/>
    <lineage>
        <taxon>Eukaryota</taxon>
        <taxon>Fungi</taxon>
        <taxon>Dikarya</taxon>
        <taxon>Ascomycota</taxon>
        <taxon>Pezizomycotina</taxon>
        <taxon>Sordariomycetes</taxon>
        <taxon>Hypocreomycetidae</taxon>
        <taxon>Hypocreales</taxon>
        <taxon>Cordycipitaceae</taxon>
        <taxon>Cordyceps</taxon>
    </lineage>
</organism>
<dbReference type="EMBL" id="AZHB01000018">
    <property type="protein sequence ID" value="OAA58169.1"/>
    <property type="molecule type" value="Genomic_DNA"/>
</dbReference>
<dbReference type="GeneID" id="30023000"/>
<comment type="caution">
    <text evidence="5">The sequence shown here is derived from an EMBL/GenBank/DDBJ whole genome shotgun (WGS) entry which is preliminary data.</text>
</comment>
<protein>
    <submittedName>
        <fullName evidence="5">Heat-stable 19 kDa antigen</fullName>
    </submittedName>
</protein>
<sequence>MQISSILGLAALATYATAITGQVPRFPYIGGAEAVSGWNSPACGTCWRLDYQGRSITVLAVDRAVTGFNIAKAALDGLTGGRAVEVGRVNAEATQVDPKICGL</sequence>
<dbReference type="RefSeq" id="XP_018702352.1">
    <property type="nucleotide sequence ID" value="XM_018850312.1"/>
</dbReference>
<evidence type="ECO:0000256" key="4">
    <source>
        <dbReference type="SAM" id="SignalP"/>
    </source>
</evidence>
<dbReference type="InterPro" id="IPR036908">
    <property type="entry name" value="RlpA-like_sf"/>
</dbReference>
<keyword evidence="3" id="KW-0964">Secreted</keyword>
<name>A0A167R0Y5_CORFA</name>
<dbReference type="InterPro" id="IPR010829">
    <property type="entry name" value="Cerato-platanin"/>
</dbReference>
<dbReference type="CDD" id="cd22778">
    <property type="entry name" value="DPBB_CEPL-like"/>
    <property type="match status" value="1"/>
</dbReference>
<evidence type="ECO:0000313" key="5">
    <source>
        <dbReference type="EMBL" id="OAA58169.1"/>
    </source>
</evidence>
<accession>A0A167R0Y5</accession>
<evidence type="ECO:0000256" key="2">
    <source>
        <dbReference type="ARBA" id="ARBA00010421"/>
    </source>
</evidence>